<keyword evidence="2" id="KW-1185">Reference proteome</keyword>
<organism evidence="1 2">
    <name type="scientific">Lecanicillium saksenae</name>
    <dbReference type="NCBI Taxonomy" id="468837"/>
    <lineage>
        <taxon>Eukaryota</taxon>
        <taxon>Fungi</taxon>
        <taxon>Dikarya</taxon>
        <taxon>Ascomycota</taxon>
        <taxon>Pezizomycotina</taxon>
        <taxon>Sordariomycetes</taxon>
        <taxon>Hypocreomycetidae</taxon>
        <taxon>Hypocreales</taxon>
        <taxon>Cordycipitaceae</taxon>
        <taxon>Lecanicillium</taxon>
    </lineage>
</organism>
<reference evidence="1" key="1">
    <citation type="submission" date="2022-07" db="EMBL/GenBank/DDBJ databases">
        <title>Genome Sequence of Lecanicillium saksenae.</title>
        <authorList>
            <person name="Buettner E."/>
        </authorList>
    </citation>
    <scope>NUCLEOTIDE SEQUENCE</scope>
    <source>
        <strain evidence="1">VT-O1</strain>
    </source>
</reference>
<accession>A0ACC1R002</accession>
<proteinExistence type="predicted"/>
<gene>
    <name evidence="1" type="ORF">NLG97_g2789</name>
</gene>
<dbReference type="EMBL" id="JANAKD010000206">
    <property type="protein sequence ID" value="KAJ3496257.1"/>
    <property type="molecule type" value="Genomic_DNA"/>
</dbReference>
<sequence>MSSQQDGQFGPQLDGQFDFTLLFEHVMLTIVPGGLVVLAIPFYLKMALSEARKVRAGLLLWLKLAMGLALLVIHATSLALWQRASLFRSDIALAAAGMSLVTSLCIIVILYISHTYSIRSSGFLSLFLTITALFDITMTRSYFRRSGLDTIAALQTTVIVLKFGLVILEEVSKRALLRVESLRASVSAETVAGFWNRTVFGWFFSIMIFAFNHDLTLKNLPNIVEDLNVKVQYERFAPKWAKARKTSRYALLFALVSALPWPLLKVIPPRLLFVGLQFSQPFLLFQVVNAVGDDTTSEISSGIVGATALIYLGIALTRVLHEHASYRLLTSIRGILIVAIYDKMQRLPDTKLNELSAVTLMTTDIQGIEKMVDFVYQFFSFIVSWFLGKSMLSARKVWNEDIEARIAATSNILAQIKGVKAMGLSETMLAHLQQQRQKELETSLRERSVRVRLFASIALFLVLPPILVLAGALFWTRVDDPMTIADVFTILTIVTVSSDPFSSLLTSFTFWSGGFASMQRIQDFLRAEEVQDMRVTPAGAIEDDDSNSREKEANASLQARLLTPFAIQFNLVAVTSTVMGPILKNVSFQIPWGSLAIFWGPINCGKSTLLKCILGEVKLESGRITVGTKDIAYCSQDSWLRNTTIRNTVIGVLEFVEDRYREVMTACGLDVDIAALINGDQTLVGSGGCNLSGGQKQRLSMARAAYAQTDIMVVDDVFSALDPDTAQAVFTNLFGRDGLVRRWNCTVIMTTNRLHFLDDADMIFRLYRGGRVQQQENELSDESSADGSVHGGDASRNNEDGNSDSDDDNNSPAAGQTGPQPTLPPSVQPATDNLELRNAKQTRKHGEWSLYRYFLGATNAWALFLFLLSVATSAVAQAMPKIFVRIWYSGHANDHNYFIGYVFVSAGLIMFNSLNGVLFFYFVVPKTSEKLHYEVTKTTLFATLQYLGRTDSGELLNRFSQDISVASQMLPLYVLHFIHIFFNLLVNVGVIASATSYFTPAMIVLLGAIYLIQHFYLRTSRQLRILELESSSALITHFNETTTGIHHVRSFRWQKAFLNQLYEALAKSQRPYYLLFCSQRWLTVTLDLTSAGATILLVLLSLKTRHSPSQASVGLSMLTLVGFTEAASLVIQAWTNLETYLGAVSRIKDFTAGTPTEKDTLEGPEVGIEWPNNGRLDFNCITATYEANDGSTQKALNNVTFTIQPGEKVNVSGRTGSGKSSLFMTILRLADFNGTVSIDGRNSKTIAREMLRQRITTLTQEGLELKGSFRSNIYPFAGTKPSDDEIIAILRSLGLENHVSRHGGLDIDFAAMCFSVSQKQLICLARGILHQQTQHTRIVLIDEATSAMDDDANTELQDLLAEAFAECTVLQISHRENSLQAADVLLKLDAGRVVSLQRFN</sequence>
<comment type="caution">
    <text evidence="1">The sequence shown here is derived from an EMBL/GenBank/DDBJ whole genome shotgun (WGS) entry which is preliminary data.</text>
</comment>
<evidence type="ECO:0000313" key="2">
    <source>
        <dbReference type="Proteomes" id="UP001148737"/>
    </source>
</evidence>
<name>A0ACC1R002_9HYPO</name>
<evidence type="ECO:0000313" key="1">
    <source>
        <dbReference type="EMBL" id="KAJ3496257.1"/>
    </source>
</evidence>
<dbReference type="Proteomes" id="UP001148737">
    <property type="component" value="Unassembled WGS sequence"/>
</dbReference>
<protein>
    <submittedName>
        <fullName evidence="1">Uncharacterized protein</fullName>
    </submittedName>
</protein>